<reference evidence="9" key="1">
    <citation type="journal article" date="2015" name="Nat. Genet.">
        <title>The pineapple genome and the evolution of CAM photosynthesis.</title>
        <authorList>
            <person name="Ming R."/>
            <person name="VanBuren R."/>
            <person name="Wai C.M."/>
            <person name="Tang H."/>
            <person name="Schatz M.C."/>
            <person name="Bowers J.E."/>
            <person name="Lyons E."/>
            <person name="Wang M.L."/>
            <person name="Chen J."/>
            <person name="Biggers E."/>
            <person name="Zhang J."/>
            <person name="Huang L."/>
            <person name="Zhang L."/>
            <person name="Miao W."/>
            <person name="Zhang J."/>
            <person name="Ye Z."/>
            <person name="Miao C."/>
            <person name="Lin Z."/>
            <person name="Wang H."/>
            <person name="Zhou H."/>
            <person name="Yim W.C."/>
            <person name="Priest H.D."/>
            <person name="Zheng C."/>
            <person name="Woodhouse M."/>
            <person name="Edger P.P."/>
            <person name="Guyot R."/>
            <person name="Guo H.B."/>
            <person name="Guo H."/>
            <person name="Zheng G."/>
            <person name="Singh R."/>
            <person name="Sharma A."/>
            <person name="Min X."/>
            <person name="Zheng Y."/>
            <person name="Lee H."/>
            <person name="Gurtowski J."/>
            <person name="Sedlazeck F.J."/>
            <person name="Harkess A."/>
            <person name="McKain M.R."/>
            <person name="Liao Z."/>
            <person name="Fang J."/>
            <person name="Liu J."/>
            <person name="Zhang X."/>
            <person name="Zhang Q."/>
            <person name="Hu W."/>
            <person name="Qin Y."/>
            <person name="Wang K."/>
            <person name="Chen L.Y."/>
            <person name="Shirley N."/>
            <person name="Lin Y.R."/>
            <person name="Liu L.Y."/>
            <person name="Hernandez A.G."/>
            <person name="Wright C.L."/>
            <person name="Bulone V."/>
            <person name="Tuskan G.A."/>
            <person name="Heath K."/>
            <person name="Zee F."/>
            <person name="Moore P.H."/>
            <person name="Sunkar R."/>
            <person name="Leebens-Mack J.H."/>
            <person name="Mockler T."/>
            <person name="Bennetzen J.L."/>
            <person name="Freeling M."/>
            <person name="Sankoff D."/>
            <person name="Paterson A.H."/>
            <person name="Zhu X."/>
            <person name="Yang X."/>
            <person name="Smith J.A."/>
            <person name="Cushman J.C."/>
            <person name="Paull R.E."/>
            <person name="Yu Q."/>
        </authorList>
    </citation>
    <scope>NUCLEOTIDE SEQUENCE [LARGE SCALE GENOMIC DNA]</scope>
    <source>
        <strain evidence="9">cv. F153</strain>
    </source>
</reference>
<evidence type="ECO:0000259" key="7">
    <source>
        <dbReference type="PROSITE" id="PS50090"/>
    </source>
</evidence>
<sequence>MGRAPCCNAEAGLKKGPWTPEEDRLLKECVEKHGNGSWRRVPKLAGLNRCGKSCRLRWTNYLRPGIKRGKFSKEEEKLIINLHSLLGNKWSSIAARLPGRTDNEIKNFWNTHMRKKLLNIGIDPVTHKPRTDLNLFASIPSLLLAANNIGNLRSHFDNALKLQADAANLAKLQLLQGLLHVLTSGATTTPTTTPNLDLISALMGSPQTSLCNKQYEGIMLNSNSNLSGLAFMNPLNSFLNGDGAVATVPVEGSSSSGQVGLGSNNGASATNMDLYTPLASNFTPSLVSASPASCGGVNPINSSDGSIGESPTSAPFDGWESLNLDDLNTDLGWKDVLKQISWLNT</sequence>
<dbReference type="RefSeq" id="XP_020113123.1">
    <property type="nucleotide sequence ID" value="XM_020257534.1"/>
</dbReference>
<dbReference type="CDD" id="cd00167">
    <property type="entry name" value="SANT"/>
    <property type="match status" value="2"/>
</dbReference>
<dbReference type="GO" id="GO:0003677">
    <property type="term" value="F:DNA binding"/>
    <property type="evidence" value="ECO:0007669"/>
    <property type="project" value="UniProtKB-KW"/>
</dbReference>
<dbReference type="GeneID" id="109727410"/>
<evidence type="ECO:0000313" key="9">
    <source>
        <dbReference type="Proteomes" id="UP000515123"/>
    </source>
</evidence>
<dbReference type="Pfam" id="PF00249">
    <property type="entry name" value="Myb_DNA-binding"/>
    <property type="match status" value="2"/>
</dbReference>
<keyword evidence="4" id="KW-0238">DNA-binding</keyword>
<feature type="domain" description="Myb-like" evidence="7">
    <location>
        <begin position="63"/>
        <end position="113"/>
    </location>
</feature>
<evidence type="ECO:0000256" key="2">
    <source>
        <dbReference type="ARBA" id="ARBA00022737"/>
    </source>
</evidence>
<dbReference type="FunFam" id="1.10.10.60:FF:000349">
    <property type="entry name" value="Transcription factor MYB39"/>
    <property type="match status" value="1"/>
</dbReference>
<dbReference type="SMART" id="SM00717">
    <property type="entry name" value="SANT"/>
    <property type="match status" value="2"/>
</dbReference>
<accession>A0A6P5H975</accession>
<dbReference type="Proteomes" id="UP000515123">
    <property type="component" value="Linkage group 22"/>
</dbReference>
<name>A0A6P5H975_ANACO</name>
<evidence type="ECO:0000256" key="4">
    <source>
        <dbReference type="ARBA" id="ARBA00023125"/>
    </source>
</evidence>
<evidence type="ECO:0000259" key="8">
    <source>
        <dbReference type="PROSITE" id="PS51294"/>
    </source>
</evidence>
<feature type="domain" description="HTH myb-type" evidence="8">
    <location>
        <begin position="67"/>
        <end position="117"/>
    </location>
</feature>
<feature type="domain" description="Myb-like" evidence="7">
    <location>
        <begin position="10"/>
        <end position="62"/>
    </location>
</feature>
<proteinExistence type="predicted"/>
<dbReference type="SUPFAM" id="SSF46689">
    <property type="entry name" value="Homeodomain-like"/>
    <property type="match status" value="1"/>
</dbReference>
<keyword evidence="2" id="KW-0677">Repeat</keyword>
<dbReference type="InterPro" id="IPR009057">
    <property type="entry name" value="Homeodomain-like_sf"/>
</dbReference>
<dbReference type="Gene3D" id="1.10.10.60">
    <property type="entry name" value="Homeodomain-like"/>
    <property type="match status" value="2"/>
</dbReference>
<protein>
    <submittedName>
        <fullName evidence="10">Transcription factor MYB39-like</fullName>
    </submittedName>
</protein>
<dbReference type="InterPro" id="IPR017930">
    <property type="entry name" value="Myb_dom"/>
</dbReference>
<reference evidence="10" key="2">
    <citation type="submission" date="2025-08" db="UniProtKB">
        <authorList>
            <consortium name="RefSeq"/>
        </authorList>
    </citation>
    <scope>IDENTIFICATION</scope>
    <source>
        <tissue evidence="10">Leaf</tissue>
    </source>
</reference>
<comment type="subcellular location">
    <subcellularLocation>
        <location evidence="1">Nucleus</location>
    </subcellularLocation>
</comment>
<evidence type="ECO:0000313" key="10">
    <source>
        <dbReference type="RefSeq" id="XP_020113123.1"/>
    </source>
</evidence>
<evidence type="ECO:0000256" key="5">
    <source>
        <dbReference type="ARBA" id="ARBA00023163"/>
    </source>
</evidence>
<organism evidence="9 10">
    <name type="scientific">Ananas comosus</name>
    <name type="common">Pineapple</name>
    <name type="synonym">Ananas ananas</name>
    <dbReference type="NCBI Taxonomy" id="4615"/>
    <lineage>
        <taxon>Eukaryota</taxon>
        <taxon>Viridiplantae</taxon>
        <taxon>Streptophyta</taxon>
        <taxon>Embryophyta</taxon>
        <taxon>Tracheophyta</taxon>
        <taxon>Spermatophyta</taxon>
        <taxon>Magnoliopsida</taxon>
        <taxon>Liliopsida</taxon>
        <taxon>Poales</taxon>
        <taxon>Bromeliaceae</taxon>
        <taxon>Bromelioideae</taxon>
        <taxon>Ananas</taxon>
    </lineage>
</organism>
<evidence type="ECO:0000256" key="1">
    <source>
        <dbReference type="ARBA" id="ARBA00004123"/>
    </source>
</evidence>
<dbReference type="PROSITE" id="PS51294">
    <property type="entry name" value="HTH_MYB"/>
    <property type="match status" value="2"/>
</dbReference>
<evidence type="ECO:0000256" key="3">
    <source>
        <dbReference type="ARBA" id="ARBA00023015"/>
    </source>
</evidence>
<dbReference type="PROSITE" id="PS50090">
    <property type="entry name" value="MYB_LIKE"/>
    <property type="match status" value="2"/>
</dbReference>
<keyword evidence="5" id="KW-0804">Transcription</keyword>
<dbReference type="GO" id="GO:0005634">
    <property type="term" value="C:nucleus"/>
    <property type="evidence" value="ECO:0007669"/>
    <property type="project" value="UniProtKB-SubCell"/>
</dbReference>
<keyword evidence="9" id="KW-1185">Reference proteome</keyword>
<feature type="domain" description="HTH myb-type" evidence="8">
    <location>
        <begin position="10"/>
        <end position="66"/>
    </location>
</feature>
<keyword evidence="3" id="KW-0805">Transcription regulation</keyword>
<evidence type="ECO:0000256" key="6">
    <source>
        <dbReference type="ARBA" id="ARBA00023242"/>
    </source>
</evidence>
<gene>
    <name evidence="10" type="primary">LOC109727410</name>
</gene>
<dbReference type="AlphaFoldDB" id="A0A6P5H975"/>
<dbReference type="PANTHER" id="PTHR47994:SF5">
    <property type="entry name" value="F14D16.11-RELATED"/>
    <property type="match status" value="1"/>
</dbReference>
<dbReference type="OrthoDB" id="2143914at2759"/>
<dbReference type="InterPro" id="IPR001005">
    <property type="entry name" value="SANT/Myb"/>
</dbReference>
<dbReference type="FunFam" id="1.10.10.60:FF:000001">
    <property type="entry name" value="MYB-related transcription factor"/>
    <property type="match status" value="1"/>
</dbReference>
<keyword evidence="6" id="KW-0539">Nucleus</keyword>
<dbReference type="PANTHER" id="PTHR47994">
    <property type="entry name" value="F14D16.11-RELATED"/>
    <property type="match status" value="1"/>
</dbReference>
<dbReference type="InterPro" id="IPR015495">
    <property type="entry name" value="Myb_TF_plants"/>
</dbReference>